<proteinExistence type="predicted"/>
<evidence type="ECO:0000313" key="2">
    <source>
        <dbReference type="Proteomes" id="UP001264980"/>
    </source>
</evidence>
<dbReference type="Proteomes" id="UP001264980">
    <property type="component" value="Unassembled WGS sequence"/>
</dbReference>
<reference evidence="1 2" key="1">
    <citation type="submission" date="2023-07" db="EMBL/GenBank/DDBJ databases">
        <title>Sorghum-associated microbial communities from plants grown in Nebraska, USA.</title>
        <authorList>
            <person name="Schachtman D."/>
        </authorList>
    </citation>
    <scope>NUCLEOTIDE SEQUENCE [LARGE SCALE GENOMIC DNA]</scope>
    <source>
        <strain evidence="1 2">BE57</strain>
    </source>
</reference>
<accession>A0ABU1QZ17</accession>
<evidence type="ECO:0000313" key="1">
    <source>
        <dbReference type="EMBL" id="MDR6806356.1"/>
    </source>
</evidence>
<comment type="caution">
    <text evidence="1">The sequence shown here is derived from an EMBL/GenBank/DDBJ whole genome shotgun (WGS) entry which is preliminary data.</text>
</comment>
<name>A0ABU1QZ17_9BACT</name>
<dbReference type="RefSeq" id="WP_309985088.1">
    <property type="nucleotide sequence ID" value="NZ_JAVDTI010000003.1"/>
</dbReference>
<organism evidence="1 2">
    <name type="scientific">Dyadobacter fermentans</name>
    <dbReference type="NCBI Taxonomy" id="94254"/>
    <lineage>
        <taxon>Bacteria</taxon>
        <taxon>Pseudomonadati</taxon>
        <taxon>Bacteroidota</taxon>
        <taxon>Cytophagia</taxon>
        <taxon>Cytophagales</taxon>
        <taxon>Spirosomataceae</taxon>
        <taxon>Dyadobacter</taxon>
    </lineage>
</organism>
<sequence length="84" mass="9740">MMMKIGDKLLKELSKRYEPESTIDRKFGKYDLTFRTDKEGNPVVLFIGHRNENGRITGDRFTRVIARDTAGQVIKDHWDAKGRA</sequence>
<keyword evidence="2" id="KW-1185">Reference proteome</keyword>
<protein>
    <submittedName>
        <fullName evidence="1">Uncharacterized protein</fullName>
    </submittedName>
</protein>
<gene>
    <name evidence="1" type="ORF">J2W84_003404</name>
</gene>
<dbReference type="EMBL" id="JAVDTI010000003">
    <property type="protein sequence ID" value="MDR6806356.1"/>
    <property type="molecule type" value="Genomic_DNA"/>
</dbReference>